<evidence type="ECO:0000313" key="3">
    <source>
        <dbReference type="EMBL" id="QCI65249.1"/>
    </source>
</evidence>
<proteinExistence type="predicted"/>
<dbReference type="Proteomes" id="UP000298781">
    <property type="component" value="Chromosome"/>
</dbReference>
<dbReference type="Pfam" id="PF12802">
    <property type="entry name" value="MarR_2"/>
    <property type="match status" value="1"/>
</dbReference>
<reference evidence="3 4" key="1">
    <citation type="submission" date="2019-04" db="EMBL/GenBank/DDBJ databases">
        <title>Phreatobacter aquaticus sp. nov.</title>
        <authorList>
            <person name="Choi A."/>
        </authorList>
    </citation>
    <scope>NUCLEOTIDE SEQUENCE [LARGE SCALE GENOMIC DNA]</scope>
    <source>
        <strain evidence="3 4">KCTC 52518</strain>
    </source>
</reference>
<dbReference type="GO" id="GO:0006950">
    <property type="term" value="P:response to stress"/>
    <property type="evidence" value="ECO:0007669"/>
    <property type="project" value="TreeGrafter"/>
</dbReference>
<dbReference type="InterPro" id="IPR000835">
    <property type="entry name" value="HTH_MarR-typ"/>
</dbReference>
<evidence type="ECO:0000259" key="2">
    <source>
        <dbReference type="PROSITE" id="PS50995"/>
    </source>
</evidence>
<dbReference type="KEGG" id="pstg:E8M01_14145"/>
<dbReference type="SMART" id="SM00347">
    <property type="entry name" value="HTH_MARR"/>
    <property type="match status" value="1"/>
</dbReference>
<accession>A0A4D7AW26</accession>
<dbReference type="OrthoDB" id="8255121at2"/>
<dbReference type="AlphaFoldDB" id="A0A4D7AW26"/>
<dbReference type="PROSITE" id="PS50995">
    <property type="entry name" value="HTH_MARR_2"/>
    <property type="match status" value="1"/>
</dbReference>
<organism evidence="3 4">
    <name type="scientific">Phreatobacter stygius</name>
    <dbReference type="NCBI Taxonomy" id="1940610"/>
    <lineage>
        <taxon>Bacteria</taxon>
        <taxon>Pseudomonadati</taxon>
        <taxon>Pseudomonadota</taxon>
        <taxon>Alphaproteobacteria</taxon>
        <taxon>Hyphomicrobiales</taxon>
        <taxon>Phreatobacteraceae</taxon>
        <taxon>Phreatobacter</taxon>
    </lineage>
</organism>
<keyword evidence="4" id="KW-1185">Reference proteome</keyword>
<dbReference type="PRINTS" id="PR00598">
    <property type="entry name" value="HTHMARR"/>
</dbReference>
<dbReference type="EMBL" id="CP039690">
    <property type="protein sequence ID" value="QCI65249.1"/>
    <property type="molecule type" value="Genomic_DNA"/>
</dbReference>
<dbReference type="InterPro" id="IPR039422">
    <property type="entry name" value="MarR/SlyA-like"/>
</dbReference>
<sequence length="198" mass="21593">MARKLSATHEIAPQKDLAPPAGRPLTVSRPELLRDGSDKAFRHFVHDTLAFSARIQEVRGRLGGLIGLTSTQYTILITIAHLHGPAGVGINAVAEHVHLSGAFVTIEVNKLVARKLVSKETSLEDRRRVNLTITAKARALLDELTVVQAPVNDALFADLTAEEFDMLRAIMTRLVDTADRSLHLFGFLAPDGRGTDFT</sequence>
<dbReference type="PANTHER" id="PTHR33164">
    <property type="entry name" value="TRANSCRIPTIONAL REGULATOR, MARR FAMILY"/>
    <property type="match status" value="1"/>
</dbReference>
<dbReference type="GO" id="GO:0003700">
    <property type="term" value="F:DNA-binding transcription factor activity"/>
    <property type="evidence" value="ECO:0007669"/>
    <property type="project" value="InterPro"/>
</dbReference>
<dbReference type="PANTHER" id="PTHR33164:SF43">
    <property type="entry name" value="HTH-TYPE TRANSCRIPTIONAL REPRESSOR YETL"/>
    <property type="match status" value="1"/>
</dbReference>
<feature type="domain" description="HTH marR-type" evidence="2">
    <location>
        <begin position="37"/>
        <end position="176"/>
    </location>
</feature>
<dbReference type="InterPro" id="IPR036390">
    <property type="entry name" value="WH_DNA-bd_sf"/>
</dbReference>
<protein>
    <submittedName>
        <fullName evidence="3">Winged helix-turn-helix transcriptional regulator</fullName>
    </submittedName>
</protein>
<dbReference type="Gene3D" id="1.10.10.10">
    <property type="entry name" value="Winged helix-like DNA-binding domain superfamily/Winged helix DNA-binding domain"/>
    <property type="match status" value="1"/>
</dbReference>
<evidence type="ECO:0000313" key="4">
    <source>
        <dbReference type="Proteomes" id="UP000298781"/>
    </source>
</evidence>
<feature type="region of interest" description="Disordered" evidence="1">
    <location>
        <begin position="1"/>
        <end position="25"/>
    </location>
</feature>
<name>A0A4D7AW26_9HYPH</name>
<dbReference type="SUPFAM" id="SSF46785">
    <property type="entry name" value="Winged helix' DNA-binding domain"/>
    <property type="match status" value="1"/>
</dbReference>
<evidence type="ECO:0000256" key="1">
    <source>
        <dbReference type="SAM" id="MobiDB-lite"/>
    </source>
</evidence>
<gene>
    <name evidence="3" type="ORF">E8M01_14145</name>
</gene>
<dbReference type="InterPro" id="IPR036388">
    <property type="entry name" value="WH-like_DNA-bd_sf"/>
</dbReference>